<dbReference type="PANTHER" id="PTHR32282">
    <property type="entry name" value="BINDING PROTEIN TRANSPEPTIDASE, PUTATIVE-RELATED"/>
    <property type="match status" value="1"/>
</dbReference>
<evidence type="ECO:0000256" key="4">
    <source>
        <dbReference type="ARBA" id="ARBA00022645"/>
    </source>
</evidence>
<comment type="catalytic activity">
    <reaction evidence="16">
        <text>Preferential cleavage: (Ac)2-L-Lys-D-Ala-|-D-Ala. Also transpeptidation of peptidyl-alanyl moieties that are N-acyl substituents of D-alanine.</text>
        <dbReference type="EC" id="3.4.16.4"/>
    </reaction>
</comment>
<evidence type="ECO:0000256" key="17">
    <source>
        <dbReference type="ARBA" id="ARBA00049902"/>
    </source>
</evidence>
<dbReference type="GO" id="GO:0008955">
    <property type="term" value="F:peptidoglycan glycosyltransferase activity"/>
    <property type="evidence" value="ECO:0007669"/>
    <property type="project" value="UniProtKB-EC"/>
</dbReference>
<keyword evidence="11" id="KW-0573">Peptidoglycan synthesis</keyword>
<keyword evidence="15" id="KW-0961">Cell wall biogenesis/degradation</keyword>
<feature type="domain" description="Glycosyl transferase family 51" evidence="20">
    <location>
        <begin position="53"/>
        <end position="226"/>
    </location>
</feature>
<reference evidence="21 23" key="1">
    <citation type="journal article" date="2014" name="Genome Announc.">
        <title>Draft Genome Sequence of Bacillus alcalophilus AV1934, a Classic Alkaliphile Isolated from Human Feces in 1934.</title>
        <authorList>
            <person name="Attie O."/>
            <person name="Jayaprakash A."/>
            <person name="Shah H."/>
            <person name="Paulsen I.T."/>
            <person name="Morino M."/>
            <person name="Takahashi Y."/>
            <person name="Narumi I."/>
            <person name="Sachidanandam R."/>
            <person name="Satoh K."/>
            <person name="Ito M."/>
            <person name="Krulwich T.A."/>
        </authorList>
    </citation>
    <scope>NUCLEOTIDE SEQUENCE [LARGE SCALE GENOMIC DNA]</scope>
    <source>
        <strain evidence="21 23">AV1934</strain>
    </source>
</reference>
<keyword evidence="3" id="KW-1003">Cell membrane</keyword>
<dbReference type="GO" id="GO:0006508">
    <property type="term" value="P:proteolysis"/>
    <property type="evidence" value="ECO:0007669"/>
    <property type="project" value="UniProtKB-KW"/>
</dbReference>
<organism evidence="21 23">
    <name type="scientific">Alkalihalobacillus alcalophilus ATCC 27647 = CGMCC 1.3604</name>
    <dbReference type="NCBI Taxonomy" id="1218173"/>
    <lineage>
        <taxon>Bacteria</taxon>
        <taxon>Bacillati</taxon>
        <taxon>Bacillota</taxon>
        <taxon>Bacilli</taxon>
        <taxon>Bacillales</taxon>
        <taxon>Bacillaceae</taxon>
        <taxon>Alkalihalobacillus</taxon>
    </lineage>
</organism>
<evidence type="ECO:0000256" key="15">
    <source>
        <dbReference type="ARBA" id="ARBA00023316"/>
    </source>
</evidence>
<keyword evidence="7" id="KW-0808">Transferase</keyword>
<evidence type="ECO:0000313" key="24">
    <source>
        <dbReference type="Proteomes" id="UP000297014"/>
    </source>
</evidence>
<dbReference type="GO" id="GO:0071555">
    <property type="term" value="P:cell wall organization"/>
    <property type="evidence" value="ECO:0007669"/>
    <property type="project" value="UniProtKB-KW"/>
</dbReference>
<evidence type="ECO:0000256" key="3">
    <source>
        <dbReference type="ARBA" id="ARBA00022475"/>
    </source>
</evidence>
<reference evidence="22 24" key="2">
    <citation type="submission" date="2014-01" db="EMBL/GenBank/DDBJ databases">
        <title>Draft genome sequencing of Bacillus alcalophilus CGMCC 1.3604.</title>
        <authorList>
            <person name="Yang J."/>
            <person name="Diao L."/>
            <person name="Yang S."/>
        </authorList>
    </citation>
    <scope>NUCLEOTIDE SEQUENCE [LARGE SCALE GENOMIC DNA]</scope>
    <source>
        <strain evidence="22 24">CGMCC 1.3604</strain>
    </source>
</reference>
<comment type="similarity">
    <text evidence="1">In the C-terminal section; belongs to the transpeptidase family.</text>
</comment>
<feature type="transmembrane region" description="Helical" evidence="18">
    <location>
        <begin position="7"/>
        <end position="29"/>
    </location>
</feature>
<keyword evidence="10" id="KW-0133">Cell shape</keyword>
<dbReference type="SUPFAM" id="SSF53955">
    <property type="entry name" value="Lysozyme-like"/>
    <property type="match status" value="1"/>
</dbReference>
<keyword evidence="14" id="KW-0511">Multifunctional enzyme</keyword>
<dbReference type="STRING" id="1218173.BALCAV_0206680"/>
<dbReference type="InterPro" id="IPR012338">
    <property type="entry name" value="Beta-lactam/transpept-like"/>
</dbReference>
<dbReference type="GO" id="GO:0008360">
    <property type="term" value="P:regulation of cell shape"/>
    <property type="evidence" value="ECO:0007669"/>
    <property type="project" value="UniProtKB-KW"/>
</dbReference>
<dbReference type="InterPro" id="IPR001460">
    <property type="entry name" value="PCN-bd_Tpept"/>
</dbReference>
<dbReference type="Gene3D" id="3.40.710.10">
    <property type="entry name" value="DD-peptidase/beta-lactamase superfamily"/>
    <property type="match status" value="1"/>
</dbReference>
<evidence type="ECO:0000256" key="13">
    <source>
        <dbReference type="ARBA" id="ARBA00023136"/>
    </source>
</evidence>
<dbReference type="GO" id="GO:0008658">
    <property type="term" value="F:penicillin binding"/>
    <property type="evidence" value="ECO:0007669"/>
    <property type="project" value="InterPro"/>
</dbReference>
<dbReference type="Pfam" id="PF00912">
    <property type="entry name" value="Transgly"/>
    <property type="match status" value="1"/>
</dbReference>
<dbReference type="GO" id="GO:0009002">
    <property type="term" value="F:serine-type D-Ala-D-Ala carboxypeptidase activity"/>
    <property type="evidence" value="ECO:0007669"/>
    <property type="project" value="UniProtKB-EC"/>
</dbReference>
<evidence type="ECO:0000256" key="12">
    <source>
        <dbReference type="ARBA" id="ARBA00022989"/>
    </source>
</evidence>
<dbReference type="Proteomes" id="UP000002754">
    <property type="component" value="Unassembled WGS sequence"/>
</dbReference>
<evidence type="ECO:0000256" key="9">
    <source>
        <dbReference type="ARBA" id="ARBA00022801"/>
    </source>
</evidence>
<evidence type="ECO:0000256" key="16">
    <source>
        <dbReference type="ARBA" id="ARBA00034000"/>
    </source>
</evidence>
<evidence type="ECO:0000313" key="22">
    <source>
        <dbReference type="EMBL" id="THG88343.1"/>
    </source>
</evidence>
<dbReference type="InterPro" id="IPR001264">
    <property type="entry name" value="Glyco_trans_51"/>
</dbReference>
<dbReference type="Proteomes" id="UP000297014">
    <property type="component" value="Unassembled WGS sequence"/>
</dbReference>
<dbReference type="EMBL" id="JALP01000397">
    <property type="protein sequence ID" value="THG88343.1"/>
    <property type="molecule type" value="Genomic_DNA"/>
</dbReference>
<keyword evidence="8 18" id="KW-0812">Transmembrane</keyword>
<dbReference type="InterPro" id="IPR036950">
    <property type="entry name" value="PBP_transglycosylase"/>
</dbReference>
<evidence type="ECO:0000256" key="10">
    <source>
        <dbReference type="ARBA" id="ARBA00022960"/>
    </source>
</evidence>
<comment type="similarity">
    <text evidence="2">In the N-terminal section; belongs to the glycosyltransferase 51 family.</text>
</comment>
<dbReference type="PANTHER" id="PTHR32282:SF32">
    <property type="entry name" value="PENICILLIN-BINDING PROTEIN 2A"/>
    <property type="match status" value="1"/>
</dbReference>
<evidence type="ECO:0000256" key="18">
    <source>
        <dbReference type="SAM" id="Phobius"/>
    </source>
</evidence>
<evidence type="ECO:0000259" key="20">
    <source>
        <dbReference type="Pfam" id="PF00912"/>
    </source>
</evidence>
<evidence type="ECO:0000256" key="8">
    <source>
        <dbReference type="ARBA" id="ARBA00022692"/>
    </source>
</evidence>
<evidence type="ECO:0000313" key="23">
    <source>
        <dbReference type="Proteomes" id="UP000002754"/>
    </source>
</evidence>
<evidence type="ECO:0000256" key="7">
    <source>
        <dbReference type="ARBA" id="ARBA00022679"/>
    </source>
</evidence>
<dbReference type="NCBIfam" id="TIGR02074">
    <property type="entry name" value="PBP_1a_fam"/>
    <property type="match status" value="1"/>
</dbReference>
<keyword evidence="5" id="KW-0645">Protease</keyword>
<evidence type="ECO:0000256" key="1">
    <source>
        <dbReference type="ARBA" id="ARBA00007090"/>
    </source>
</evidence>
<dbReference type="GO" id="GO:0030288">
    <property type="term" value="C:outer membrane-bounded periplasmic space"/>
    <property type="evidence" value="ECO:0007669"/>
    <property type="project" value="TreeGrafter"/>
</dbReference>
<evidence type="ECO:0000256" key="11">
    <source>
        <dbReference type="ARBA" id="ARBA00022984"/>
    </source>
</evidence>
<dbReference type="RefSeq" id="WP_003320579.1">
    <property type="nucleotide sequence ID" value="NZ_ALPT02000016.1"/>
</dbReference>
<evidence type="ECO:0000259" key="19">
    <source>
        <dbReference type="Pfam" id="PF00905"/>
    </source>
</evidence>
<comment type="caution">
    <text evidence="21">The sequence shown here is derived from an EMBL/GenBank/DDBJ whole genome shotgun (WGS) entry which is preliminary data.</text>
</comment>
<name>A0A094WPW5_ALKAL</name>
<dbReference type="EMBL" id="ALPT02000016">
    <property type="protein sequence ID" value="KGA98078.1"/>
    <property type="molecule type" value="Genomic_DNA"/>
</dbReference>
<accession>A0A094WPW5</accession>
<evidence type="ECO:0000256" key="14">
    <source>
        <dbReference type="ARBA" id="ARBA00023268"/>
    </source>
</evidence>
<evidence type="ECO:0000256" key="5">
    <source>
        <dbReference type="ARBA" id="ARBA00022670"/>
    </source>
</evidence>
<keyword evidence="6" id="KW-0328">Glycosyltransferase</keyword>
<evidence type="ECO:0000256" key="2">
    <source>
        <dbReference type="ARBA" id="ARBA00007739"/>
    </source>
</evidence>
<evidence type="ECO:0000256" key="6">
    <source>
        <dbReference type="ARBA" id="ARBA00022676"/>
    </source>
</evidence>
<dbReference type="eggNOG" id="COG0744">
    <property type="taxonomic scope" value="Bacteria"/>
</dbReference>
<proteinExistence type="inferred from homology"/>
<keyword evidence="9" id="KW-0378">Hydrolase</keyword>
<sequence>MKKKIILTGSLLVAIFLFSFFGYLTILLFGDYTIDEQKLVFNQASSIVDQSGDTVSKLYVENREIISINEIPDHVQNAFVAVEDVRFYDHHGFDIRAIGRALYRDILAGSKAEGGSTITQQLVKNVYLTNEKSWLRKTKEVLIAINLERRYSKEEILSMYLNSIYFGHGTYGIQTAANYYFNKDVAELTVAEGALLASIPKAPYHYSPIIDLERSEQRRNLVLTLMERHDFITAEDAVRQQGKLIELDVQENEEQQAFYTYMDMVLEEANALYGLSNEEILTGGYTIVTPIDSQLQRDSLSIIQDSTNYPDGNDDAESAFVLMDSETGGVLAVHGGKEYVRLGLNRVRVKRQPGSAFKPLAVYAPALEKSDYNPYTVLNDVEQQFEGGYSPRNAGGVYRGEITMYEALTHSSNVSAVWLLNEIGITHSLDYLQKFGMKVDERQLGLALGGLDEGVTPLELAKAYRAFAADGKVTEPYFIEAIYDPYGQKIAEHKPKETQVISPQTAWNMTRMLESVVEKGTGTAGYSKHTLAGKTGTTSFDSVPGAVRDAWFVGYNQEVVGAIWMGYDRTTEDQYLTGGSSYPTQIFKEIINQVPTHYQQVAWRVPDEVDDLLPPVQLPEINDLVAVQSFGGEGLISVALSWSASSDKRIHYDVYEVNGEERKHLATVVGGDYFHQPKLNIFSTSYFEVVPYNSLTHQEGEASNLATSKFQFGFH</sequence>
<dbReference type="SUPFAM" id="SSF56601">
    <property type="entry name" value="beta-lactamase/transpeptidase-like"/>
    <property type="match status" value="1"/>
</dbReference>
<evidence type="ECO:0000313" key="21">
    <source>
        <dbReference type="EMBL" id="KGA98078.1"/>
    </source>
</evidence>
<dbReference type="InterPro" id="IPR050396">
    <property type="entry name" value="Glycosyltr_51/Transpeptidase"/>
</dbReference>
<keyword evidence="12 18" id="KW-1133">Transmembrane helix</keyword>
<dbReference type="GO" id="GO:0009252">
    <property type="term" value="P:peptidoglycan biosynthetic process"/>
    <property type="evidence" value="ECO:0007669"/>
    <property type="project" value="UniProtKB-KW"/>
</dbReference>
<protein>
    <submittedName>
        <fullName evidence="21 22">Penicillin-binding protein</fullName>
    </submittedName>
</protein>
<dbReference type="Pfam" id="PF00905">
    <property type="entry name" value="Transpeptidase"/>
    <property type="match status" value="1"/>
</dbReference>
<keyword evidence="13 18" id="KW-0472">Membrane</keyword>
<comment type="catalytic activity">
    <reaction evidence="17">
        <text>[GlcNAc-(1-&gt;4)-Mur2Ac(oyl-L-Ala-gamma-D-Glu-L-Lys-D-Ala-D-Ala)](n)-di-trans,octa-cis-undecaprenyl diphosphate + beta-D-GlcNAc-(1-&gt;4)-Mur2Ac(oyl-L-Ala-gamma-D-Glu-L-Lys-D-Ala-D-Ala)-di-trans,octa-cis-undecaprenyl diphosphate = [GlcNAc-(1-&gt;4)-Mur2Ac(oyl-L-Ala-gamma-D-Glu-L-Lys-D-Ala-D-Ala)](n+1)-di-trans,octa-cis-undecaprenyl diphosphate + di-trans,octa-cis-undecaprenyl diphosphate + H(+)</text>
        <dbReference type="Rhea" id="RHEA:23708"/>
        <dbReference type="Rhea" id="RHEA-COMP:9602"/>
        <dbReference type="Rhea" id="RHEA-COMP:9603"/>
        <dbReference type="ChEBI" id="CHEBI:15378"/>
        <dbReference type="ChEBI" id="CHEBI:58405"/>
        <dbReference type="ChEBI" id="CHEBI:60033"/>
        <dbReference type="ChEBI" id="CHEBI:78435"/>
        <dbReference type="EC" id="2.4.99.28"/>
    </reaction>
</comment>
<feature type="domain" description="Penicillin-binding protein transpeptidase" evidence="19">
    <location>
        <begin position="319"/>
        <end position="591"/>
    </location>
</feature>
<dbReference type="FunFam" id="1.10.3810.10:FF:000001">
    <property type="entry name" value="Penicillin-binding protein 1A"/>
    <property type="match status" value="1"/>
</dbReference>
<dbReference type="OrthoDB" id="9766909at2"/>
<dbReference type="InterPro" id="IPR023346">
    <property type="entry name" value="Lysozyme-like_dom_sf"/>
</dbReference>
<dbReference type="AlphaFoldDB" id="A0A094WPW5"/>
<keyword evidence="4" id="KW-0121">Carboxypeptidase</keyword>
<gene>
    <name evidence="22" type="ORF">AJ85_07285</name>
    <name evidence="21" type="ORF">BALCAV_0206680</name>
</gene>
<dbReference type="Gene3D" id="1.10.3810.10">
    <property type="entry name" value="Biosynthetic peptidoglycan transglycosylase-like"/>
    <property type="match status" value="1"/>
</dbReference>
<keyword evidence="23" id="KW-1185">Reference proteome</keyword>